<gene>
    <name evidence="4" type="ORF">I3842_16G105200</name>
</gene>
<name>A0A922D545_CARIL</name>
<accession>A0A922D545</accession>
<dbReference type="GO" id="GO:0006952">
    <property type="term" value="P:defense response"/>
    <property type="evidence" value="ECO:0007669"/>
    <property type="project" value="InterPro"/>
</dbReference>
<dbReference type="Pfam" id="PF23282">
    <property type="entry name" value="WHD_ROQ1"/>
    <property type="match status" value="1"/>
</dbReference>
<evidence type="ECO:0000313" key="4">
    <source>
        <dbReference type="EMBL" id="KAG6673316.1"/>
    </source>
</evidence>
<dbReference type="EMBL" id="CM031840">
    <property type="protein sequence ID" value="KAG6673316.1"/>
    <property type="molecule type" value="Genomic_DNA"/>
</dbReference>
<dbReference type="Pfam" id="PF01582">
    <property type="entry name" value="TIR"/>
    <property type="match status" value="1"/>
</dbReference>
<sequence>MVWRLLVCKEYIRETIKSFFHMPQLVRHAKLHPHSSSSLFSFTPWWTYDVFLSFRGEDTRQKFIAHLQQALDRKKINTYIDYKLPRGEEISEELLKAIESSSISIVLMKILECKKIKQQKVLPVFYNVNPTEIRHQRENFGKALARLKKRFKDESKVQEWKAALTEVAGLSGFTLGDRTKLEFIQEIYPVGIESRVHDVHDILLHVGVNDTRILGIHGIGGVGKTNLAKEIYNSFTDQFEYCCFLANVRETSKSEYGLIQLQETLLCEILGDLSLKVRNVDEGMGCDWFGLGSVIIITTRDEHLLTINNVHLRYKVKELDRDEALQLFCLNAFKKENPNNDFVAITENVLHYVGGLPLALMVIGSDLCGRDIHYWRSALEKYKRIPHKDILEMLRISYDGLDECEKNIFLNIACFFIEETEEYVTKIRDGCCFFPNSGIKRLMDKSLITIDRSRRLAMHDLLKDMGRETVRQESPEESEKRTRLWFHEYGRYVLEEAKGTNKIQGILIELPEQDFIKLSVEAFSEMKRLRIFINRNAHFTRRPNYLSNELTLLNWHEYPSQSFPRNFHRKKLISLIMGESLIKELGNGMKNFQNLKTMKFVSCRFLTKIIDVSGLQSLDTLQIERCENLKFPEIESEMKCLTIVLLAGTTIEELPSSIGNLTRLEYLNLRDCHRLRHIPNNIFELQHLSSLILGEWSSQKHDLPSIVELFSSPLPMNSSISNDGYCSSIVFSKLQYLNLVRRLRSELDYDLLTACYSTLETLDLSKSDFVILPDGIKGFVQLLALMLFGCKQLKEILKLPPNIEVVDVSGCRSLENFPEVSNKFEFDTSSFCKLRSINLCGCHKLVVNPIRFEENPEDHSEYSIVFSGNKIPDWDYHYKKIPKSYVREIKAYLLYSDEIKGIVTSAVVKLNPSRRKTINYNIDIRIYHNGVYDKYIKHTLTIRGGSDHVLLVYHNLDQKYMTLAGGSLRLKSYSRNDGVLIKSLGVRLDDDCNLKYSNWYP</sequence>
<keyword evidence="2" id="KW-0611">Plant defense</keyword>
<dbReference type="Pfam" id="PF00931">
    <property type="entry name" value="NB-ARC"/>
    <property type="match status" value="1"/>
</dbReference>
<dbReference type="InterPro" id="IPR002182">
    <property type="entry name" value="NB-ARC"/>
</dbReference>
<keyword evidence="1" id="KW-0677">Repeat</keyword>
<evidence type="ECO:0000256" key="2">
    <source>
        <dbReference type="ARBA" id="ARBA00022821"/>
    </source>
</evidence>
<organism evidence="4 5">
    <name type="scientific">Carya illinoinensis</name>
    <name type="common">Pecan</name>
    <dbReference type="NCBI Taxonomy" id="32201"/>
    <lineage>
        <taxon>Eukaryota</taxon>
        <taxon>Viridiplantae</taxon>
        <taxon>Streptophyta</taxon>
        <taxon>Embryophyta</taxon>
        <taxon>Tracheophyta</taxon>
        <taxon>Spermatophyta</taxon>
        <taxon>Magnoliopsida</taxon>
        <taxon>eudicotyledons</taxon>
        <taxon>Gunneridae</taxon>
        <taxon>Pentapetalae</taxon>
        <taxon>rosids</taxon>
        <taxon>fabids</taxon>
        <taxon>Fagales</taxon>
        <taxon>Juglandaceae</taxon>
        <taxon>Carya</taxon>
    </lineage>
</organism>
<dbReference type="SMART" id="SM00255">
    <property type="entry name" value="TIR"/>
    <property type="match status" value="1"/>
</dbReference>
<evidence type="ECO:0000259" key="3">
    <source>
        <dbReference type="PROSITE" id="PS50104"/>
    </source>
</evidence>
<protein>
    <recommendedName>
        <fullName evidence="3">TIR domain-containing protein</fullName>
    </recommendedName>
</protein>
<evidence type="ECO:0000313" key="5">
    <source>
        <dbReference type="Proteomes" id="UP000811246"/>
    </source>
</evidence>
<dbReference type="InterPro" id="IPR058546">
    <property type="entry name" value="RPS4B/Roq1-like_LRR"/>
</dbReference>
<dbReference type="PANTHER" id="PTHR11017:SF570">
    <property type="entry name" value="DISEASE RESISTANCE PROTEIN (TIR-NBS CLASS)-RELATED"/>
    <property type="match status" value="1"/>
</dbReference>
<comment type="caution">
    <text evidence="4">The sequence shown here is derived from an EMBL/GenBank/DDBJ whole genome shotgun (WGS) entry which is preliminary data.</text>
</comment>
<proteinExistence type="predicted"/>
<dbReference type="InterPro" id="IPR044974">
    <property type="entry name" value="Disease_R_plants"/>
</dbReference>
<dbReference type="Proteomes" id="UP000811246">
    <property type="component" value="Chromosome 16"/>
</dbReference>
<dbReference type="GO" id="GO:0007165">
    <property type="term" value="P:signal transduction"/>
    <property type="evidence" value="ECO:0007669"/>
    <property type="project" value="InterPro"/>
</dbReference>
<dbReference type="InterPro" id="IPR058192">
    <property type="entry name" value="WHD_ROQ1-like"/>
</dbReference>
<reference evidence="4" key="1">
    <citation type="submission" date="2021-01" db="EMBL/GenBank/DDBJ databases">
        <authorList>
            <person name="Lovell J.T."/>
            <person name="Bentley N."/>
            <person name="Bhattarai G."/>
            <person name="Jenkins J.W."/>
            <person name="Sreedasyam A."/>
            <person name="Alarcon Y."/>
            <person name="Bock C."/>
            <person name="Boston L."/>
            <person name="Carlson J."/>
            <person name="Cervantes K."/>
            <person name="Clermont K."/>
            <person name="Krom N."/>
            <person name="Kubenka K."/>
            <person name="Mamidi S."/>
            <person name="Mattison C."/>
            <person name="Monteros M."/>
            <person name="Pisani C."/>
            <person name="Plott C."/>
            <person name="Rajasekar S."/>
            <person name="Rhein H.S."/>
            <person name="Rohla C."/>
            <person name="Song M."/>
            <person name="Hilaire R.S."/>
            <person name="Shu S."/>
            <person name="Wells L."/>
            <person name="Wang X."/>
            <person name="Webber J."/>
            <person name="Heerema R.J."/>
            <person name="Klein P."/>
            <person name="Conner P."/>
            <person name="Grauke L."/>
            <person name="Grimwood J."/>
            <person name="Schmutz J."/>
            <person name="Randall J.J."/>
        </authorList>
    </citation>
    <scope>NUCLEOTIDE SEQUENCE</scope>
    <source>
        <tissue evidence="4">Leaf</tissue>
    </source>
</reference>
<dbReference type="InterPro" id="IPR000157">
    <property type="entry name" value="TIR_dom"/>
</dbReference>
<dbReference type="PANTHER" id="PTHR11017">
    <property type="entry name" value="LEUCINE-RICH REPEAT-CONTAINING PROTEIN"/>
    <property type="match status" value="1"/>
</dbReference>
<dbReference type="Pfam" id="PF23286">
    <property type="entry name" value="LRR_13"/>
    <property type="match status" value="1"/>
</dbReference>
<dbReference type="PROSITE" id="PS50104">
    <property type="entry name" value="TIR"/>
    <property type="match status" value="1"/>
</dbReference>
<dbReference type="AlphaFoldDB" id="A0A922D545"/>
<dbReference type="GO" id="GO:0043531">
    <property type="term" value="F:ADP binding"/>
    <property type="evidence" value="ECO:0007669"/>
    <property type="project" value="InterPro"/>
</dbReference>
<evidence type="ECO:0000256" key="1">
    <source>
        <dbReference type="ARBA" id="ARBA00022737"/>
    </source>
</evidence>
<feature type="domain" description="TIR" evidence="3">
    <location>
        <begin position="46"/>
        <end position="191"/>
    </location>
</feature>